<protein>
    <submittedName>
        <fullName evidence="1">Protein rhiA</fullName>
    </submittedName>
</protein>
<evidence type="ECO:0000313" key="1">
    <source>
        <dbReference type="EMBL" id="NWC13296.1"/>
    </source>
</evidence>
<accession>A0A7Y7XWF7</accession>
<dbReference type="Proteomes" id="UP000517547">
    <property type="component" value="Unassembled WGS sequence"/>
</dbReference>
<comment type="caution">
    <text evidence="1">The sequence shown here is derived from an EMBL/GenBank/DDBJ whole genome shotgun (WGS) entry which is preliminary data.</text>
</comment>
<proteinExistence type="predicted"/>
<dbReference type="GeneID" id="57659022"/>
<dbReference type="RefSeq" id="WP_017128636.1">
    <property type="nucleotide sequence ID" value="NZ_JACAOR010000001.1"/>
</dbReference>
<reference evidence="1 2" key="1">
    <citation type="submission" date="2020-04" db="EMBL/GenBank/DDBJ databases">
        <title>Molecular characterization of pseudomonads from Agaricus bisporus reveal novel blotch 2 pathogens in Western Europe.</title>
        <authorList>
            <person name="Taparia T."/>
            <person name="Krijger M."/>
            <person name="Haynes E."/>
            <person name="Elpinstone J.G."/>
            <person name="Noble R."/>
            <person name="Van Der Wolf J."/>
        </authorList>
    </citation>
    <scope>NUCLEOTIDE SEQUENCE [LARGE SCALE GENOMIC DNA]</scope>
    <source>
        <strain evidence="1 2">IPO3738</strain>
    </source>
</reference>
<evidence type="ECO:0000313" key="2">
    <source>
        <dbReference type="Proteomes" id="UP000517547"/>
    </source>
</evidence>
<gene>
    <name evidence="1" type="ORF">HX845_06590</name>
</gene>
<dbReference type="EMBL" id="JACAQE010000002">
    <property type="protein sequence ID" value="NWC13296.1"/>
    <property type="molecule type" value="Genomic_DNA"/>
</dbReference>
<name>A0A7Y7XWF7_9PSED</name>
<dbReference type="AlphaFoldDB" id="A0A7Y7XWF7"/>
<sequence length="200" mass="21402">MSLKNNSSRAWTFYVYQVQPNAGIDNVFPLAWLASPYSIAPSAQITFNWNTDYGFIWDEVGVVMPGVTFSASECVPGGLLENNTIKFSCSNNTPRFEAALTGNPAGSLVISTDQTVPNQVFSVGISMSGAGTFVTQAGPNLTSVFTPPSTPRYWVAAGTGVHAGTVLDATDVNQSFEVIFPVNVYEVALSLGMDNVWRQG</sequence>
<organism evidence="1 2">
    <name type="scientific">Pseudomonas gingeri</name>
    <dbReference type="NCBI Taxonomy" id="117681"/>
    <lineage>
        <taxon>Bacteria</taxon>
        <taxon>Pseudomonadati</taxon>
        <taxon>Pseudomonadota</taxon>
        <taxon>Gammaproteobacteria</taxon>
        <taxon>Pseudomonadales</taxon>
        <taxon>Pseudomonadaceae</taxon>
        <taxon>Pseudomonas</taxon>
    </lineage>
</organism>